<evidence type="ECO:0000256" key="4">
    <source>
        <dbReference type="ARBA" id="ARBA00023204"/>
    </source>
</evidence>
<comment type="caution">
    <text evidence="6">The sequence shown here is derived from an EMBL/GenBank/DDBJ whole genome shotgun (WGS) entry which is preliminary data.</text>
</comment>
<dbReference type="PANTHER" id="PTHR43003:SF5">
    <property type="entry name" value="DNA-3-METHYLADENINE GLYCOSYLASE"/>
    <property type="match status" value="1"/>
</dbReference>
<evidence type="ECO:0000256" key="3">
    <source>
        <dbReference type="ARBA" id="ARBA00022763"/>
    </source>
</evidence>
<dbReference type="SMART" id="SM00478">
    <property type="entry name" value="ENDO3c"/>
    <property type="match status" value="1"/>
</dbReference>
<dbReference type="Pfam" id="PF00730">
    <property type="entry name" value="HhH-GPD"/>
    <property type="match status" value="1"/>
</dbReference>
<feature type="domain" description="HhH-GPD" evidence="5">
    <location>
        <begin position="57"/>
        <end position="211"/>
    </location>
</feature>
<name>A0ABP3W8V5_9BURK</name>
<proteinExistence type="predicted"/>
<dbReference type="Gene3D" id="1.10.1670.40">
    <property type="match status" value="1"/>
</dbReference>
<accession>A0ABP3W8V5</accession>
<dbReference type="SUPFAM" id="SSF48150">
    <property type="entry name" value="DNA-glycosylase"/>
    <property type="match status" value="1"/>
</dbReference>
<dbReference type="InterPro" id="IPR051912">
    <property type="entry name" value="Alkylbase_DNA_Glycosylase/TA"/>
</dbReference>
<keyword evidence="3" id="KW-0227">DNA damage</keyword>
<evidence type="ECO:0000256" key="2">
    <source>
        <dbReference type="ARBA" id="ARBA00012000"/>
    </source>
</evidence>
<dbReference type="CDD" id="cd00056">
    <property type="entry name" value="ENDO3c"/>
    <property type="match status" value="1"/>
</dbReference>
<dbReference type="EC" id="3.2.2.21" evidence="2"/>
<reference evidence="7" key="1">
    <citation type="journal article" date="2019" name="Int. J. Syst. Evol. Microbiol.">
        <title>The Global Catalogue of Microorganisms (GCM) 10K type strain sequencing project: providing services to taxonomists for standard genome sequencing and annotation.</title>
        <authorList>
            <consortium name="The Broad Institute Genomics Platform"/>
            <consortium name="The Broad Institute Genome Sequencing Center for Infectious Disease"/>
            <person name="Wu L."/>
            <person name="Ma J."/>
        </authorList>
    </citation>
    <scope>NUCLEOTIDE SEQUENCE [LARGE SCALE GENOMIC DNA]</scope>
    <source>
        <strain evidence="7">JCM 15515</strain>
    </source>
</reference>
<dbReference type="Gene3D" id="1.10.340.30">
    <property type="entry name" value="Hypothetical protein, domain 2"/>
    <property type="match status" value="1"/>
</dbReference>
<comment type="catalytic activity">
    <reaction evidence="1">
        <text>Hydrolysis of alkylated DNA, releasing 3-methyladenine, 3-methylguanine, 7-methylguanine and 7-methyladenine.</text>
        <dbReference type="EC" id="3.2.2.21"/>
    </reaction>
</comment>
<dbReference type="PANTHER" id="PTHR43003">
    <property type="entry name" value="DNA-3-METHYLADENINE GLYCOSYLASE"/>
    <property type="match status" value="1"/>
</dbReference>
<organism evidence="6 7">
    <name type="scientific">Castellaniella ginsengisoli</name>
    <dbReference type="NCBI Taxonomy" id="546114"/>
    <lineage>
        <taxon>Bacteria</taxon>
        <taxon>Pseudomonadati</taxon>
        <taxon>Pseudomonadota</taxon>
        <taxon>Betaproteobacteria</taxon>
        <taxon>Burkholderiales</taxon>
        <taxon>Alcaligenaceae</taxon>
        <taxon>Castellaniella</taxon>
    </lineage>
</organism>
<dbReference type="InterPro" id="IPR003265">
    <property type="entry name" value="HhH-GPD_domain"/>
</dbReference>
<evidence type="ECO:0000256" key="1">
    <source>
        <dbReference type="ARBA" id="ARBA00000086"/>
    </source>
</evidence>
<sequence>MDMQHHSPVALRPVYWAQACEHLVQRDRILRKLIPVYGHESIQVRQSPFQTLIRIIVGQQISLALGRTLWARLVQTCGNDIQPGCIARLTETELRTLGLSLRKAQYLRDAAAFFAEADRLEPAWWASRDDAAVMALLCEIRGVGRWTAEMFLIFFLGRPDVLPLDDTALLKAISHHYFSGEPVSRFEAREVAQAWAPWRTVASWYLWRSMDAAAVEY</sequence>
<keyword evidence="7" id="KW-1185">Reference proteome</keyword>
<evidence type="ECO:0000313" key="7">
    <source>
        <dbReference type="Proteomes" id="UP001500573"/>
    </source>
</evidence>
<dbReference type="Proteomes" id="UP001500573">
    <property type="component" value="Unassembled WGS sequence"/>
</dbReference>
<gene>
    <name evidence="6" type="ORF">GCM10009108_15490</name>
</gene>
<dbReference type="InterPro" id="IPR011257">
    <property type="entry name" value="DNA_glycosylase"/>
</dbReference>
<keyword evidence="4" id="KW-0234">DNA repair</keyword>
<evidence type="ECO:0000313" key="6">
    <source>
        <dbReference type="EMBL" id="GAA0778473.1"/>
    </source>
</evidence>
<protein>
    <recommendedName>
        <fullName evidence="2">DNA-3-methyladenine glycosylase II</fullName>
        <ecNumber evidence="2">3.2.2.21</ecNumber>
    </recommendedName>
</protein>
<dbReference type="EMBL" id="BAAAEX010000009">
    <property type="protein sequence ID" value="GAA0778473.1"/>
    <property type="molecule type" value="Genomic_DNA"/>
</dbReference>
<evidence type="ECO:0000259" key="5">
    <source>
        <dbReference type="SMART" id="SM00478"/>
    </source>
</evidence>